<evidence type="ECO:0000313" key="13">
    <source>
        <dbReference type="Ensembl" id="ENSEBUP00000005209.1"/>
    </source>
</evidence>
<dbReference type="GO" id="GO:0005634">
    <property type="term" value="C:nucleus"/>
    <property type="evidence" value="ECO:0007669"/>
    <property type="project" value="UniProtKB-SubCell"/>
</dbReference>
<evidence type="ECO:0000256" key="10">
    <source>
        <dbReference type="PROSITE-ProRule" id="PRU00376"/>
    </source>
</evidence>
<dbReference type="InterPro" id="IPR055127">
    <property type="entry name" value="YEATS2_3HBD"/>
</dbReference>
<evidence type="ECO:0000256" key="5">
    <source>
        <dbReference type="ARBA" id="ARBA00023054"/>
    </source>
</evidence>
<dbReference type="CDD" id="cd16907">
    <property type="entry name" value="YEATS_YEATS2_like"/>
    <property type="match status" value="1"/>
</dbReference>
<evidence type="ECO:0000256" key="9">
    <source>
        <dbReference type="ARBA" id="ARBA00068329"/>
    </source>
</evidence>
<organism evidence="13 14">
    <name type="scientific">Eptatretus burgeri</name>
    <name type="common">Inshore hagfish</name>
    <dbReference type="NCBI Taxonomy" id="7764"/>
    <lineage>
        <taxon>Eukaryota</taxon>
        <taxon>Metazoa</taxon>
        <taxon>Chordata</taxon>
        <taxon>Craniata</taxon>
        <taxon>Vertebrata</taxon>
        <taxon>Cyclostomata</taxon>
        <taxon>Myxini</taxon>
        <taxon>Myxiniformes</taxon>
        <taxon>Myxinidae</taxon>
        <taxon>Eptatretinae</taxon>
        <taxon>Eptatretus</taxon>
    </lineage>
</organism>
<feature type="compositionally biased region" description="Low complexity" evidence="11">
    <location>
        <begin position="430"/>
        <end position="441"/>
    </location>
</feature>
<evidence type="ECO:0000256" key="3">
    <source>
        <dbReference type="ARBA" id="ARBA00022553"/>
    </source>
</evidence>
<feature type="compositionally biased region" description="Basic and acidic residues" evidence="11">
    <location>
        <begin position="341"/>
        <end position="353"/>
    </location>
</feature>
<comment type="subcellular location">
    <subcellularLocation>
        <location evidence="1 10">Nucleus</location>
    </subcellularLocation>
</comment>
<feature type="region of interest" description="Disordered" evidence="11">
    <location>
        <begin position="473"/>
        <end position="496"/>
    </location>
</feature>
<dbReference type="GeneTree" id="ENSGT00940000156789"/>
<dbReference type="Proteomes" id="UP000694388">
    <property type="component" value="Unplaced"/>
</dbReference>
<dbReference type="InterPro" id="IPR038704">
    <property type="entry name" value="YEAST_sf"/>
</dbReference>
<evidence type="ECO:0000256" key="8">
    <source>
        <dbReference type="ARBA" id="ARBA00065122"/>
    </source>
</evidence>
<dbReference type="PROSITE" id="PS51037">
    <property type="entry name" value="YEATS"/>
    <property type="match status" value="1"/>
</dbReference>
<feature type="region of interest" description="Disordered" evidence="11">
    <location>
        <begin position="426"/>
        <end position="461"/>
    </location>
</feature>
<feature type="compositionally biased region" description="Low complexity" evidence="11">
    <location>
        <begin position="319"/>
        <end position="339"/>
    </location>
</feature>
<evidence type="ECO:0000256" key="11">
    <source>
        <dbReference type="SAM" id="MobiDB-lite"/>
    </source>
</evidence>
<keyword evidence="5" id="KW-0175">Coiled coil</keyword>
<name>A0A8C4PY84_EPTBU</name>
<dbReference type="Ensembl" id="ENSEBUT00000005647.1">
    <property type="protein sequence ID" value="ENSEBUP00000005209.1"/>
    <property type="gene ID" value="ENSEBUG00000003579.1"/>
</dbReference>
<evidence type="ECO:0000313" key="14">
    <source>
        <dbReference type="Proteomes" id="UP000694388"/>
    </source>
</evidence>
<keyword evidence="2" id="KW-1017">Isopeptide bond</keyword>
<proteinExistence type="predicted"/>
<dbReference type="InterPro" id="IPR005033">
    <property type="entry name" value="YEATS"/>
</dbReference>
<feature type="compositionally biased region" description="Low complexity" evidence="11">
    <location>
        <begin position="284"/>
        <end position="297"/>
    </location>
</feature>
<keyword evidence="3" id="KW-0597">Phosphoprotein</keyword>
<dbReference type="FunFam" id="2.60.40.1970:FF:000001">
    <property type="entry name" value="YEATS domain containing 2"/>
    <property type="match status" value="1"/>
</dbReference>
<reference evidence="13" key="2">
    <citation type="submission" date="2025-09" db="UniProtKB">
        <authorList>
            <consortium name="Ensembl"/>
        </authorList>
    </citation>
    <scope>IDENTIFICATION</scope>
</reference>
<dbReference type="Pfam" id="PF22951">
    <property type="entry name" value="3HBD"/>
    <property type="match status" value="1"/>
</dbReference>
<evidence type="ECO:0000259" key="12">
    <source>
        <dbReference type="PROSITE" id="PS51037"/>
    </source>
</evidence>
<feature type="compositionally biased region" description="Pro residues" evidence="11">
    <location>
        <begin position="368"/>
        <end position="393"/>
    </location>
</feature>
<evidence type="ECO:0000256" key="4">
    <source>
        <dbReference type="ARBA" id="ARBA00022843"/>
    </source>
</evidence>
<feature type="region of interest" description="Disordered" evidence="11">
    <location>
        <begin position="17"/>
        <end position="67"/>
    </location>
</feature>
<dbReference type="InterPro" id="IPR055129">
    <property type="entry name" value="YEATS_dom"/>
</dbReference>
<dbReference type="PANTHER" id="PTHR23195">
    <property type="entry name" value="YEATS DOMAIN"/>
    <property type="match status" value="1"/>
</dbReference>
<dbReference type="Pfam" id="PF03366">
    <property type="entry name" value="YEATS"/>
    <property type="match status" value="1"/>
</dbReference>
<keyword evidence="6 10" id="KW-0539">Nucleus</keyword>
<comment type="function">
    <text evidence="7">Chromatin reader component of the ATAC complex, a complex with histone acetyltransferase activity on histones H3 and H4. YEATS2 specifically recognizes and binds histone H3 crotonylated at 'Lys-27' (H3K27cr). Crotonylation marks active promoters and enhancers and confers resistance to transcriptional repressors.</text>
</comment>
<dbReference type="GO" id="GO:0006355">
    <property type="term" value="P:regulation of DNA-templated transcription"/>
    <property type="evidence" value="ECO:0007669"/>
    <property type="project" value="InterPro"/>
</dbReference>
<feature type="region of interest" description="Disordered" evidence="11">
    <location>
        <begin position="243"/>
        <end position="394"/>
    </location>
</feature>
<reference evidence="13" key="1">
    <citation type="submission" date="2025-08" db="UniProtKB">
        <authorList>
            <consortium name="Ensembl"/>
        </authorList>
    </citation>
    <scope>IDENTIFICATION</scope>
</reference>
<dbReference type="AlphaFoldDB" id="A0A8C4PY84"/>
<keyword evidence="4" id="KW-0832">Ubl conjugation</keyword>
<evidence type="ECO:0000256" key="6">
    <source>
        <dbReference type="ARBA" id="ARBA00023242"/>
    </source>
</evidence>
<protein>
    <recommendedName>
        <fullName evidence="9">YEATS domain-containing protein 2</fullName>
    </recommendedName>
</protein>
<keyword evidence="14" id="KW-1185">Reference proteome</keyword>
<dbReference type="GO" id="GO:0000123">
    <property type="term" value="C:histone acetyltransferase complex"/>
    <property type="evidence" value="ECO:0007669"/>
    <property type="project" value="UniProtKB-ARBA"/>
</dbReference>
<dbReference type="Gene3D" id="2.60.40.1970">
    <property type="entry name" value="YEATS domain"/>
    <property type="match status" value="1"/>
</dbReference>
<evidence type="ECO:0000256" key="1">
    <source>
        <dbReference type="ARBA" id="ARBA00004123"/>
    </source>
</evidence>
<feature type="domain" description="YEATS" evidence="12">
    <location>
        <begin position="113"/>
        <end position="262"/>
    </location>
</feature>
<evidence type="ECO:0000256" key="2">
    <source>
        <dbReference type="ARBA" id="ARBA00022499"/>
    </source>
</evidence>
<sequence length="1197" mass="125608">MLDKLRACIVASYYASAGQNSDPSKRKPDPAALNHPAVRKYLKPPSCPSSRPTSPTLEAGAEGPKEKHAKLIKGEEKVEDETQPSSAEKLCLVNVTEPTGSSMVPAPLPPPGEPSRLHVKKTIVVGNVSKYLNLHYCEPEDAATHKWMVYVRGPRSAPSLAPFVRCVWFFLHPSYRPHDLVEISEPPFHLTRRGWGEFPVRVQLHFKDPRNKRLDIIHHLKLDRTYTGLQTLGAETVVEVELDSRSLSDDPQTPNQALPILNTACPASPPSLPPPPPPRPPALQPSGSLSSSNTGTLQPAGNPATPKSTETPQPPGTPQPSRSDTPSYSSLSGSLESASFDFDKPDVKDEEVAGMHGSGLSPHFVSESPPPPQTPPLQYPVPSNPTGPQPPTTPHAFAPHFNSAFQPLTVSCKILPSGGAGISGVGSGGTALPTTGTATSGVRIIGRSTPQPPPESPSRSFTPLTVSCKIVSGSPVSTPRASPLPRTPSQSPIAGKMSPGLMSVGSSYVMSSSAGSPKIKITEKVSKVLQPIAKEELAFAAMPPLGPIGRQTPPQILTVKQEPLELPISSQSVPISTSQQAFQQFVAIRGGHVINVSAPNTATTPATPIHVATTCATPVFTPTTITAPTAKILSLPVVAPLPTVATRPTLTLAAGRPVLLAQPLVPAPVTSVPAKQSLVVGPAPAATVQKTVTVQGHPSLQLPGSSLAGLSSLPPGTKLYLTTQGGRGGGGGRGKQVLLIPQSAVLRGNVAGAGAASSVPLGGGSAMAETVQTPSHQVQASCTSYVLKQTPQGTFLVAQSTIGRSAPPSPTLPGLRVPAISQTSSILTQVLQSVAAPAQSTPITPLCSPSKNITQSFSSHGMSSGIVLGSAKPITIATSSIKPVATMVTAPKTPSACSSSTSTSICCAEVKSEPGVKCTTRVSSPGPPCLPSTSWIKSEPMSTSSAPLVEQMNIDPSLFETRDQLLAAILRKNPLFGRTASDASPLVAPSLECFLSWPIGKRRAAEWQRVRHVRRLLMAMVAVQPHFEVLVDIPTTRTLATWCRRHGFTPPDPLTTYGSKLHHGLLEDLLLQVDSEPDKSSTLSTSSVLLEEALSQTMKHGTAFNAGEEEDEEVDVLGDNESCKVKAEVEMKHKDQWAPQAATLLALDPAENFVQETANEVGVNLEGTEVIPGVDGMITARMMLKVSVPSSLSSQHS</sequence>
<accession>A0A8C4PY84</accession>
<dbReference type="GO" id="GO:0051726">
    <property type="term" value="P:regulation of cell cycle"/>
    <property type="evidence" value="ECO:0007669"/>
    <property type="project" value="UniProtKB-ARBA"/>
</dbReference>
<evidence type="ECO:0000256" key="7">
    <source>
        <dbReference type="ARBA" id="ARBA00060245"/>
    </source>
</evidence>
<feature type="compositionally biased region" description="Pro residues" evidence="11">
    <location>
        <begin position="267"/>
        <end position="283"/>
    </location>
</feature>
<comment type="subunit">
    <text evidence="8">Component of the ADA2A-containing complex (ATAC), composed of KAT14, KAT2A, TADA2L, TADA3L, ZZ3, MBIP, WDR5, YEATS2, SGF29 and DR1.</text>
</comment>